<dbReference type="PROSITE" id="PS51354">
    <property type="entry name" value="GLUTAREDOXIN_2"/>
    <property type="match status" value="1"/>
</dbReference>
<evidence type="ECO:0000313" key="4">
    <source>
        <dbReference type="Proteomes" id="UP000694251"/>
    </source>
</evidence>
<feature type="region of interest" description="Disordered" evidence="1">
    <location>
        <begin position="15"/>
        <end position="39"/>
    </location>
</feature>
<dbReference type="Proteomes" id="UP000694251">
    <property type="component" value="Chromosome 10"/>
</dbReference>
<name>A0A8T1ZT82_ARASU</name>
<keyword evidence="4" id="KW-1185">Reference proteome</keyword>
<dbReference type="PANTHER" id="PTHR45669:SF34">
    <property type="entry name" value="GENOME ASSEMBLY, CHROMOSOME: A02"/>
    <property type="match status" value="1"/>
</dbReference>
<organism evidence="3 4">
    <name type="scientific">Arabidopsis suecica</name>
    <name type="common">Swedish thale-cress</name>
    <name type="synonym">Cardaminopsis suecica</name>
    <dbReference type="NCBI Taxonomy" id="45249"/>
    <lineage>
        <taxon>Eukaryota</taxon>
        <taxon>Viridiplantae</taxon>
        <taxon>Streptophyta</taxon>
        <taxon>Embryophyta</taxon>
        <taxon>Tracheophyta</taxon>
        <taxon>Spermatophyta</taxon>
        <taxon>Magnoliopsida</taxon>
        <taxon>eudicotyledons</taxon>
        <taxon>Gunneridae</taxon>
        <taxon>Pentapetalae</taxon>
        <taxon>rosids</taxon>
        <taxon>malvids</taxon>
        <taxon>Brassicales</taxon>
        <taxon>Brassicaceae</taxon>
        <taxon>Camelineae</taxon>
        <taxon>Arabidopsis</taxon>
    </lineage>
</organism>
<proteinExistence type="predicted"/>
<evidence type="ECO:0000313" key="3">
    <source>
        <dbReference type="EMBL" id="KAG7563943.1"/>
    </source>
</evidence>
<accession>A0A8T1ZT82</accession>
<comment type="caution">
    <text evidence="3">The sequence shown here is derived from an EMBL/GenBank/DDBJ whole genome shotgun (WGS) entry which is preliminary data.</text>
</comment>
<dbReference type="FunFam" id="3.40.30.10:FF:000273">
    <property type="entry name" value="Glutaredoxin family protein"/>
    <property type="match status" value="1"/>
</dbReference>
<gene>
    <name evidence="3" type="ORF">ISN44_As10g006970</name>
</gene>
<dbReference type="EMBL" id="JAEFBJ010000010">
    <property type="protein sequence ID" value="KAG7563943.1"/>
    <property type="molecule type" value="Genomic_DNA"/>
</dbReference>
<protein>
    <submittedName>
        <fullName evidence="3">Glutaredoxin</fullName>
    </submittedName>
</protein>
<feature type="region of interest" description="Disordered" evidence="1">
    <location>
        <begin position="79"/>
        <end position="100"/>
    </location>
</feature>
<dbReference type="PANTHER" id="PTHR45669">
    <property type="entry name" value="GLUTAREDOXIN DOMAIN-CONTAINING CYSTEINE-RICH PROTEIN CG12206-RELATED"/>
    <property type="match status" value="1"/>
</dbReference>
<dbReference type="InterPro" id="IPR002109">
    <property type="entry name" value="Glutaredoxin"/>
</dbReference>
<feature type="domain" description="Glutaredoxin" evidence="2">
    <location>
        <begin position="262"/>
        <end position="333"/>
    </location>
</feature>
<dbReference type="OrthoDB" id="423313at2759"/>
<dbReference type="CDD" id="cd03031">
    <property type="entry name" value="GRX_GRX_like"/>
    <property type="match status" value="1"/>
</dbReference>
<evidence type="ECO:0000256" key="1">
    <source>
        <dbReference type="SAM" id="MobiDB-lite"/>
    </source>
</evidence>
<sequence length="436" mass="49286">MGCASSKHRKRCNHCRRGYSPPVEVPRSHSVHHASQNSEDSCHMVALSSSSLGSLKLCDSSFGHNHKHLADFSEKLVSEESGKTGNGFGPNVVREKSDKEKSNLELQAKLMEAKVWSSMMNEKIPKIVPKTPIVTPPGEPETINTWEMMDGLEDVLSPLRSPNHVKSFSFDIAGNGDCERGKSNGNVKPVWLQMEEEEEGFEDFDPEIISSFRKSLQELPSDHPFHISNRDFELKPRFNFSDEEKEEALDVARKSVGKEKVILYFTSLRGIRKTYEESCDVRIILKSLGIRVDERDVSMHSGFKDELKELLGDKFNNGVGITLPRVFLGRKYIGGAEEIRKLNEDGKLEKLLEGCERVEENLNGNSQECEACGDVRFVPCETCSGSCKVYYEYEDEDDEEEEEDDDESVKEEREYGFQTCPDCNENGLIRCPVCCD</sequence>
<reference evidence="3 4" key="1">
    <citation type="submission" date="2020-12" db="EMBL/GenBank/DDBJ databases">
        <title>Concerted genomic and epigenomic changes stabilize Arabidopsis allopolyploids.</title>
        <authorList>
            <person name="Chen Z."/>
        </authorList>
    </citation>
    <scope>NUCLEOTIDE SEQUENCE [LARGE SCALE GENOMIC DNA]</scope>
    <source>
        <strain evidence="3">As9502</strain>
        <tissue evidence="3">Leaf</tissue>
    </source>
</reference>
<dbReference type="Pfam" id="PF23733">
    <property type="entry name" value="GRXCR1-2_C"/>
    <property type="match status" value="1"/>
</dbReference>
<dbReference type="Pfam" id="PF00462">
    <property type="entry name" value="Glutaredoxin"/>
    <property type="match status" value="1"/>
</dbReference>
<dbReference type="AlphaFoldDB" id="A0A8T1ZT82"/>
<evidence type="ECO:0000259" key="2">
    <source>
        <dbReference type="Pfam" id="PF00462"/>
    </source>
</evidence>